<feature type="transmembrane region" description="Helical" evidence="5">
    <location>
        <begin position="298"/>
        <end position="331"/>
    </location>
</feature>
<dbReference type="InterPro" id="IPR011701">
    <property type="entry name" value="MFS"/>
</dbReference>
<feature type="domain" description="Major facilitator superfamily (MFS) profile" evidence="6">
    <location>
        <begin position="8"/>
        <end position="415"/>
    </location>
</feature>
<protein>
    <submittedName>
        <fullName evidence="7">MFS transporter</fullName>
    </submittedName>
</protein>
<comment type="caution">
    <text evidence="7">The sequence shown here is derived from an EMBL/GenBank/DDBJ whole genome shotgun (WGS) entry which is preliminary data.</text>
</comment>
<dbReference type="InterPro" id="IPR020846">
    <property type="entry name" value="MFS_dom"/>
</dbReference>
<evidence type="ECO:0000313" key="7">
    <source>
        <dbReference type="EMBL" id="MDO4841480.1"/>
    </source>
</evidence>
<dbReference type="PANTHER" id="PTHR11360:SF290">
    <property type="entry name" value="MONOCARBOXYLATE MFS PERMEASE"/>
    <property type="match status" value="1"/>
</dbReference>
<feature type="transmembrane region" description="Helical" evidence="5">
    <location>
        <begin position="78"/>
        <end position="96"/>
    </location>
</feature>
<dbReference type="Gene3D" id="1.20.1250.20">
    <property type="entry name" value="MFS general substrate transporter like domains"/>
    <property type="match status" value="2"/>
</dbReference>
<name>A0AA43RGT8_9ACTN</name>
<organism evidence="7 8">
    <name type="scientific">Phoenicibacter congonensis</name>
    <dbReference type="NCBI Taxonomy" id="1944646"/>
    <lineage>
        <taxon>Bacteria</taxon>
        <taxon>Bacillati</taxon>
        <taxon>Actinomycetota</taxon>
        <taxon>Coriobacteriia</taxon>
        <taxon>Eggerthellales</taxon>
        <taxon>Eggerthellaceae</taxon>
        <taxon>Phoenicibacter</taxon>
    </lineage>
</organism>
<dbReference type="PANTHER" id="PTHR11360">
    <property type="entry name" value="MONOCARBOXYLATE TRANSPORTER"/>
    <property type="match status" value="1"/>
</dbReference>
<keyword evidence="3 5" id="KW-1133">Transmembrane helix</keyword>
<dbReference type="PROSITE" id="PS50850">
    <property type="entry name" value="MFS"/>
    <property type="match status" value="1"/>
</dbReference>
<evidence type="ECO:0000259" key="6">
    <source>
        <dbReference type="PROSITE" id="PS50850"/>
    </source>
</evidence>
<feature type="transmembrane region" description="Helical" evidence="5">
    <location>
        <begin position="230"/>
        <end position="250"/>
    </location>
</feature>
<dbReference type="SUPFAM" id="SSF103473">
    <property type="entry name" value="MFS general substrate transporter"/>
    <property type="match status" value="1"/>
</dbReference>
<sequence length="422" mass="44094">MKKSKHPAWRMLLAACLLIAGGQGILSNTQGIFIASVCAEQGFGTGAFSGYVSVSSAAMMVAMVFAGKIVKKLPFRPLLIVCSVVACALFMSYALYSALWCWYVVGIIYAFAMAIPFYMAGPMLITNWFVKKQGLAMGIMMSMTGIFGAIFSIVGGIVIKSAGYHVAYVVLGASALVLELIGSFIAVAHPSMKGLKAYGAEETEDGAASETTDPAAESGVPAGTALKSPAFILCYISMFFLIFLACFAQMLPTFGVSLGYDITFSSSLASFYMIGTLIGSFAFGAFNDKIGAEKTTILALVLLAFSAVGAVLTGKILIGLIACIIIMGFAGSSGGTQPAVLPSKLFGKKDYASIYGVVQTSAALSAMVAMPIYGLIYDITKSLSLGLFGAAAFCIVGVFCIIGAFKNASKLPWEPASEKISK</sequence>
<dbReference type="InterPro" id="IPR050327">
    <property type="entry name" value="Proton-linked_MCT"/>
</dbReference>
<keyword evidence="2 5" id="KW-0812">Transmembrane</keyword>
<dbReference type="Proteomes" id="UP001168575">
    <property type="component" value="Unassembled WGS sequence"/>
</dbReference>
<evidence type="ECO:0000256" key="4">
    <source>
        <dbReference type="ARBA" id="ARBA00023136"/>
    </source>
</evidence>
<dbReference type="AlphaFoldDB" id="A0AA43RGT8"/>
<accession>A0AA43RGT8</accession>
<evidence type="ECO:0000256" key="5">
    <source>
        <dbReference type="SAM" id="Phobius"/>
    </source>
</evidence>
<proteinExistence type="predicted"/>
<evidence type="ECO:0000256" key="2">
    <source>
        <dbReference type="ARBA" id="ARBA00022692"/>
    </source>
</evidence>
<gene>
    <name evidence="7" type="ORF">Q3982_02240</name>
</gene>
<keyword evidence="4 5" id="KW-0472">Membrane</keyword>
<dbReference type="Pfam" id="PF07690">
    <property type="entry name" value="MFS_1"/>
    <property type="match status" value="1"/>
</dbReference>
<feature type="transmembrane region" description="Helical" evidence="5">
    <location>
        <begin position="262"/>
        <end position="286"/>
    </location>
</feature>
<feature type="transmembrane region" description="Helical" evidence="5">
    <location>
        <begin position="165"/>
        <end position="188"/>
    </location>
</feature>
<dbReference type="EMBL" id="JAUMVS010000021">
    <property type="protein sequence ID" value="MDO4841480.1"/>
    <property type="molecule type" value="Genomic_DNA"/>
</dbReference>
<keyword evidence="8" id="KW-1185">Reference proteome</keyword>
<feature type="transmembrane region" description="Helical" evidence="5">
    <location>
        <begin position="351"/>
        <end position="376"/>
    </location>
</feature>
<dbReference type="GO" id="GO:0005886">
    <property type="term" value="C:plasma membrane"/>
    <property type="evidence" value="ECO:0007669"/>
    <property type="project" value="UniProtKB-SubCell"/>
</dbReference>
<dbReference type="InterPro" id="IPR036259">
    <property type="entry name" value="MFS_trans_sf"/>
</dbReference>
<reference evidence="7" key="1">
    <citation type="submission" date="2023-07" db="EMBL/GenBank/DDBJ databases">
        <title>Between Cages and Wild: Unraveling the Impact of Captivity on Animal Microbiomes and Antimicrobial Resistance.</title>
        <authorList>
            <person name="Schmartz G.P."/>
            <person name="Rehner J."/>
            <person name="Schuff M.J."/>
            <person name="Becker S.L."/>
            <person name="Kravczyk M."/>
            <person name="Gurevich A."/>
            <person name="Francke R."/>
            <person name="Mueller R."/>
            <person name="Keller V."/>
            <person name="Keller A."/>
        </authorList>
    </citation>
    <scope>NUCLEOTIDE SEQUENCE</scope>
    <source>
        <strain evidence="7">S12M_St_49</strain>
    </source>
</reference>
<evidence type="ECO:0000256" key="3">
    <source>
        <dbReference type="ARBA" id="ARBA00022989"/>
    </source>
</evidence>
<feature type="transmembrane region" description="Helical" evidence="5">
    <location>
        <begin position="137"/>
        <end position="159"/>
    </location>
</feature>
<feature type="transmembrane region" description="Helical" evidence="5">
    <location>
        <begin position="383"/>
        <end position="405"/>
    </location>
</feature>
<evidence type="ECO:0000256" key="1">
    <source>
        <dbReference type="ARBA" id="ARBA00004651"/>
    </source>
</evidence>
<evidence type="ECO:0000313" key="8">
    <source>
        <dbReference type="Proteomes" id="UP001168575"/>
    </source>
</evidence>
<comment type="subcellular location">
    <subcellularLocation>
        <location evidence="1">Cell membrane</location>
        <topology evidence="1">Multi-pass membrane protein</topology>
    </subcellularLocation>
</comment>
<feature type="transmembrane region" description="Helical" evidence="5">
    <location>
        <begin position="102"/>
        <end position="125"/>
    </location>
</feature>
<feature type="transmembrane region" description="Helical" evidence="5">
    <location>
        <begin position="49"/>
        <end position="66"/>
    </location>
</feature>
<dbReference type="GO" id="GO:0022857">
    <property type="term" value="F:transmembrane transporter activity"/>
    <property type="evidence" value="ECO:0007669"/>
    <property type="project" value="InterPro"/>
</dbReference>